<reference evidence="2 3" key="1">
    <citation type="journal article" date="2014" name="Genome Announc.">
        <title>Draft genome sequences of eight enterohepatic helicobacter species isolated from both laboratory and wild rodents.</title>
        <authorList>
            <person name="Sheh A."/>
            <person name="Shen Z."/>
            <person name="Fox J.G."/>
        </authorList>
    </citation>
    <scope>NUCLEOTIDE SEQUENCE [LARGE SCALE GENOMIC DNA]</scope>
    <source>
        <strain evidence="2 3">ATCC 700114</strain>
    </source>
</reference>
<dbReference type="Pfam" id="PF00144">
    <property type="entry name" value="Beta-lactamase"/>
    <property type="match status" value="1"/>
</dbReference>
<dbReference type="SUPFAM" id="SSF56601">
    <property type="entry name" value="beta-lactamase/transpeptidase-like"/>
    <property type="match status" value="1"/>
</dbReference>
<dbReference type="PANTHER" id="PTHR43283:SF3">
    <property type="entry name" value="BETA-LACTAMASE FAMILY PROTEIN (AFU_ORTHOLOGUE AFUA_5G07500)"/>
    <property type="match status" value="1"/>
</dbReference>
<feature type="domain" description="Beta-lactamase-related" evidence="1">
    <location>
        <begin position="22"/>
        <end position="365"/>
    </location>
</feature>
<sequence length="400" mass="44993">MPKFRDRLHDDLNKSLESAVNVAGGVAGVVAMLTDKKANIYEGALGKLSVDSNQQIHTDSVFNAFSTTKALVGALLFRLIEENVVKLDDLAKDYLPEISDIEVLEGFDKDSKPITRKAKNDITLRHLVLHTAGFGYEFFNKEDLAYRQYYSIPSIVSNTLESFKTVLLFEPGTSWNYGINIDWLGRVLESATSKRLSTLLKEKIFLPCNMNESVFDLTKDLKQRLAVIHVRDQSGKLSPAKDIVLPNPSPVDMGGHGLHCTVSDYMKFIRMILNDGVGENDRVLSEKSIDFMCMNGIGNLRCKGWDNAMPLFTNKGEFYPATEKSWGYTFQINEEMTNTGRPAHTLMWAGISNLFYFIDRKNSIGGFWASEVLPFLDPTSYGGFLQFESSVYQNLINKKL</sequence>
<gene>
    <name evidence="2" type="ORF">LS81_003460</name>
</gene>
<comment type="caution">
    <text evidence="2">The sequence shown here is derived from an EMBL/GenBank/DDBJ whole genome shotgun (WGS) entry which is preliminary data.</text>
</comment>
<dbReference type="PANTHER" id="PTHR43283">
    <property type="entry name" value="BETA-LACTAMASE-RELATED"/>
    <property type="match status" value="1"/>
</dbReference>
<accession>A0A4U8SCJ8</accession>
<keyword evidence="2" id="KW-0378">Hydrolase</keyword>
<name>A0A4U8SCJ8_9HELI</name>
<dbReference type="Gene3D" id="3.40.710.10">
    <property type="entry name" value="DD-peptidase/beta-lactamase superfamily"/>
    <property type="match status" value="1"/>
</dbReference>
<dbReference type="OrthoDB" id="5705574at2"/>
<dbReference type="InterPro" id="IPR050789">
    <property type="entry name" value="Diverse_Enzym_Activities"/>
</dbReference>
<dbReference type="InterPro" id="IPR001466">
    <property type="entry name" value="Beta-lactam-related"/>
</dbReference>
<organism evidence="2 3">
    <name type="scientific">Helicobacter trogontum</name>
    <dbReference type="NCBI Taxonomy" id="50960"/>
    <lineage>
        <taxon>Bacteria</taxon>
        <taxon>Pseudomonadati</taxon>
        <taxon>Campylobacterota</taxon>
        <taxon>Epsilonproteobacteria</taxon>
        <taxon>Campylobacterales</taxon>
        <taxon>Helicobacteraceae</taxon>
        <taxon>Helicobacter</taxon>
    </lineage>
</organism>
<dbReference type="EMBL" id="JRPL02000005">
    <property type="protein sequence ID" value="TLD83809.1"/>
    <property type="molecule type" value="Genomic_DNA"/>
</dbReference>
<proteinExistence type="predicted"/>
<evidence type="ECO:0000313" key="3">
    <source>
        <dbReference type="Proteomes" id="UP000029878"/>
    </source>
</evidence>
<dbReference type="AlphaFoldDB" id="A0A4U8SCJ8"/>
<protein>
    <submittedName>
        <fullName evidence="2">Class C beta-lactamase-related serine hydrolase</fullName>
    </submittedName>
</protein>
<dbReference type="InterPro" id="IPR012338">
    <property type="entry name" value="Beta-lactam/transpept-like"/>
</dbReference>
<dbReference type="Proteomes" id="UP000029878">
    <property type="component" value="Unassembled WGS sequence"/>
</dbReference>
<dbReference type="RefSeq" id="WP_034345291.1">
    <property type="nucleotide sequence ID" value="NZ_FZNG01000016.1"/>
</dbReference>
<evidence type="ECO:0000313" key="2">
    <source>
        <dbReference type="EMBL" id="TLD83809.1"/>
    </source>
</evidence>
<dbReference type="GO" id="GO:0016787">
    <property type="term" value="F:hydrolase activity"/>
    <property type="evidence" value="ECO:0007669"/>
    <property type="project" value="UniProtKB-KW"/>
</dbReference>
<evidence type="ECO:0000259" key="1">
    <source>
        <dbReference type="Pfam" id="PF00144"/>
    </source>
</evidence>